<organism evidence="1 2">
    <name type="scientific">Nesidiocoris tenuis</name>
    <dbReference type="NCBI Taxonomy" id="355587"/>
    <lineage>
        <taxon>Eukaryota</taxon>
        <taxon>Metazoa</taxon>
        <taxon>Ecdysozoa</taxon>
        <taxon>Arthropoda</taxon>
        <taxon>Hexapoda</taxon>
        <taxon>Insecta</taxon>
        <taxon>Pterygota</taxon>
        <taxon>Neoptera</taxon>
        <taxon>Paraneoptera</taxon>
        <taxon>Hemiptera</taxon>
        <taxon>Heteroptera</taxon>
        <taxon>Panheteroptera</taxon>
        <taxon>Cimicomorpha</taxon>
        <taxon>Miridae</taxon>
        <taxon>Dicyphina</taxon>
        <taxon>Nesidiocoris</taxon>
    </lineage>
</organism>
<dbReference type="Proteomes" id="UP000479000">
    <property type="component" value="Unassembled WGS sequence"/>
</dbReference>
<gene>
    <name evidence="1" type="ORF">NTEN_LOCUS555</name>
</gene>
<accession>A0A6H5FUZ9</accession>
<evidence type="ECO:0000313" key="2">
    <source>
        <dbReference type="Proteomes" id="UP000479000"/>
    </source>
</evidence>
<reference evidence="1 2" key="1">
    <citation type="submission" date="2020-02" db="EMBL/GenBank/DDBJ databases">
        <authorList>
            <person name="Ferguson B K."/>
        </authorList>
    </citation>
    <scope>NUCLEOTIDE SEQUENCE [LARGE SCALE GENOMIC DNA]</scope>
</reference>
<protein>
    <submittedName>
        <fullName evidence="1">Uncharacterized protein</fullName>
    </submittedName>
</protein>
<dbReference type="AlphaFoldDB" id="A0A6H5FUZ9"/>
<dbReference type="EMBL" id="CADCXU010000959">
    <property type="protein sequence ID" value="CAA9993652.1"/>
    <property type="molecule type" value="Genomic_DNA"/>
</dbReference>
<name>A0A6H5FUZ9_9HEMI</name>
<dbReference type="InterPro" id="IPR020049">
    <property type="entry name" value="Major_capsid-like"/>
</dbReference>
<proteinExistence type="predicted"/>
<keyword evidence="2" id="KW-1185">Reference proteome</keyword>
<sequence>MDTGTDTTVLEFFRRNNTYTGVTGQPIDIRAVLWLNDAGVGGTPRMMAYEKNSDNLTMRMPIPWRSLPPQATALRLEIPNEYKISGTEFRYPLSAAYRDVVNNGTGPRTARAITINEGDKTYNIVPGGDASEFVDVPDSVVRGKFVQNLINSGDLIVKGYKEPVKGEDDEEDEKLATLRQEAQSLGLKVDARWKAERLQKEIDEAKAPE</sequence>
<evidence type="ECO:0000313" key="1">
    <source>
        <dbReference type="EMBL" id="CAA9993652.1"/>
    </source>
</evidence>
<dbReference type="Pfam" id="PF09950">
    <property type="entry name" value="Major_capside"/>
    <property type="match status" value="1"/>
</dbReference>